<reference evidence="3" key="1">
    <citation type="journal article" date="2019" name="Int. J. Syst. Evol. Microbiol.">
        <title>The Global Catalogue of Microorganisms (GCM) 10K type strain sequencing project: providing services to taxonomists for standard genome sequencing and annotation.</title>
        <authorList>
            <consortium name="The Broad Institute Genomics Platform"/>
            <consortium name="The Broad Institute Genome Sequencing Center for Infectious Disease"/>
            <person name="Wu L."/>
            <person name="Ma J."/>
        </authorList>
    </citation>
    <scope>NUCLEOTIDE SEQUENCE [LARGE SCALE GENOMIC DNA]</scope>
    <source>
        <strain evidence="3">JCM 19134</strain>
    </source>
</reference>
<gene>
    <name evidence="2" type="ORF">GCM10025791_15800</name>
</gene>
<sequence length="64" mass="7069">MQLKRRNLLKGVLASAAAPLTATAADRKLSNNARVVKLRPGYYSVDGWVVNEQELTQLRKDGLC</sequence>
<keyword evidence="3" id="KW-1185">Reference proteome</keyword>
<organism evidence="2 3">
    <name type="scientific">Halioxenophilus aromaticivorans</name>
    <dbReference type="NCBI Taxonomy" id="1306992"/>
    <lineage>
        <taxon>Bacteria</taxon>
        <taxon>Pseudomonadati</taxon>
        <taxon>Pseudomonadota</taxon>
        <taxon>Gammaproteobacteria</taxon>
        <taxon>Alteromonadales</taxon>
        <taxon>Alteromonadaceae</taxon>
        <taxon>Halioxenophilus</taxon>
    </lineage>
</organism>
<feature type="signal peptide" evidence="1">
    <location>
        <begin position="1"/>
        <end position="24"/>
    </location>
</feature>
<feature type="chain" id="PRO_5043763804" evidence="1">
    <location>
        <begin position="25"/>
        <end position="64"/>
    </location>
</feature>
<dbReference type="AlphaFoldDB" id="A0AAV3U0M8"/>
<evidence type="ECO:0000313" key="2">
    <source>
        <dbReference type="EMBL" id="GAA4938578.1"/>
    </source>
</evidence>
<dbReference type="RefSeq" id="WP_345419742.1">
    <property type="nucleotide sequence ID" value="NZ_AP031496.1"/>
</dbReference>
<evidence type="ECO:0000313" key="3">
    <source>
        <dbReference type="Proteomes" id="UP001409585"/>
    </source>
</evidence>
<dbReference type="Proteomes" id="UP001409585">
    <property type="component" value="Unassembled WGS sequence"/>
</dbReference>
<evidence type="ECO:0000256" key="1">
    <source>
        <dbReference type="SAM" id="SignalP"/>
    </source>
</evidence>
<name>A0AAV3U0M8_9ALTE</name>
<accession>A0AAV3U0M8</accession>
<comment type="caution">
    <text evidence="2">The sequence shown here is derived from an EMBL/GenBank/DDBJ whole genome shotgun (WGS) entry which is preliminary data.</text>
</comment>
<proteinExistence type="predicted"/>
<protein>
    <submittedName>
        <fullName evidence="2">Uncharacterized protein</fullName>
    </submittedName>
</protein>
<dbReference type="EMBL" id="BAABLX010000009">
    <property type="protein sequence ID" value="GAA4938578.1"/>
    <property type="molecule type" value="Genomic_DNA"/>
</dbReference>
<keyword evidence="1" id="KW-0732">Signal</keyword>